<dbReference type="PANTHER" id="PTHR15887:SF1">
    <property type="entry name" value="TRANSMEMBRANE PROTEIN 69"/>
    <property type="match status" value="1"/>
</dbReference>
<dbReference type="InParanoid" id="A0A3P8WS71"/>
<evidence type="ECO:0000313" key="3">
    <source>
        <dbReference type="Proteomes" id="UP000265120"/>
    </source>
</evidence>
<feature type="transmembrane region" description="Helical" evidence="1">
    <location>
        <begin position="180"/>
        <end position="197"/>
    </location>
</feature>
<dbReference type="OrthoDB" id="194289at2759"/>
<sequence>MLGVISGRNTFATRKILPWPGPVLRCRRSTLTSVQTCRTTTWLQSKDNLENSFRVHGFTKDLPLLMSQPHVFRCLVGNRYFHSSAARMKKHPKPEPPPRELDLLRYDMKELRNSPKPALYLGFAGLLPFVVPTMFMAGMGNYFPELAYAQVAYGASIVSFSGGARWGFALPESSPAKPDWMNLANSVVSPLFAWLALVTNDSILPAATMVIMGLGIALHYDLSLLPTYPSWFKALRAVMTIVGFFSLIGTLVINNMYPESKLFSK</sequence>
<dbReference type="Ensembl" id="ENSCSET00000030698.1">
    <property type="protein sequence ID" value="ENSCSEP00000030293.1"/>
    <property type="gene ID" value="ENSCSEG00000019407.1"/>
</dbReference>
<dbReference type="PANTHER" id="PTHR15887">
    <property type="entry name" value="TRANSMEMBRANE PROTEIN 69"/>
    <property type="match status" value="1"/>
</dbReference>
<keyword evidence="1" id="KW-1133">Transmembrane helix</keyword>
<reference evidence="2 3" key="1">
    <citation type="journal article" date="2014" name="Nat. Genet.">
        <title>Whole-genome sequence of a flatfish provides insights into ZW sex chromosome evolution and adaptation to a benthic lifestyle.</title>
        <authorList>
            <person name="Chen S."/>
            <person name="Zhang G."/>
            <person name="Shao C."/>
            <person name="Huang Q."/>
            <person name="Liu G."/>
            <person name="Zhang P."/>
            <person name="Song W."/>
            <person name="An N."/>
            <person name="Chalopin D."/>
            <person name="Volff J.N."/>
            <person name="Hong Y."/>
            <person name="Li Q."/>
            <person name="Sha Z."/>
            <person name="Zhou H."/>
            <person name="Xie M."/>
            <person name="Yu Q."/>
            <person name="Liu Y."/>
            <person name="Xiang H."/>
            <person name="Wang N."/>
            <person name="Wu K."/>
            <person name="Yang C."/>
            <person name="Zhou Q."/>
            <person name="Liao X."/>
            <person name="Yang L."/>
            <person name="Hu Q."/>
            <person name="Zhang J."/>
            <person name="Meng L."/>
            <person name="Jin L."/>
            <person name="Tian Y."/>
            <person name="Lian J."/>
            <person name="Yang J."/>
            <person name="Miao G."/>
            <person name="Liu S."/>
            <person name="Liang Z."/>
            <person name="Yan F."/>
            <person name="Li Y."/>
            <person name="Sun B."/>
            <person name="Zhang H."/>
            <person name="Zhang J."/>
            <person name="Zhu Y."/>
            <person name="Du M."/>
            <person name="Zhao Y."/>
            <person name="Schartl M."/>
            <person name="Tang Q."/>
            <person name="Wang J."/>
        </authorList>
    </citation>
    <scope>NUCLEOTIDE SEQUENCE</scope>
</reference>
<dbReference type="GeneTree" id="ENSGT00390000015318"/>
<evidence type="ECO:0000256" key="1">
    <source>
        <dbReference type="SAM" id="Phobius"/>
    </source>
</evidence>
<feature type="transmembrane region" description="Helical" evidence="1">
    <location>
        <begin position="234"/>
        <end position="257"/>
    </location>
</feature>
<reference evidence="2" key="2">
    <citation type="submission" date="2025-08" db="UniProtKB">
        <authorList>
            <consortium name="Ensembl"/>
        </authorList>
    </citation>
    <scope>IDENTIFICATION</scope>
</reference>
<keyword evidence="1" id="KW-0812">Transmembrane</keyword>
<dbReference type="Proteomes" id="UP000265120">
    <property type="component" value="Chromosome 2"/>
</dbReference>
<accession>A0A3P8WS71</accession>
<name>A0A3P8WS71_CYNSE</name>
<reference evidence="2" key="3">
    <citation type="submission" date="2025-09" db="UniProtKB">
        <authorList>
            <consortium name="Ensembl"/>
        </authorList>
    </citation>
    <scope>IDENTIFICATION</scope>
</reference>
<dbReference type="OMA" id="KHLWEGP"/>
<dbReference type="FunCoup" id="A0A3P8WS71">
    <property type="interactions" value="20"/>
</dbReference>
<dbReference type="InterPro" id="IPR021836">
    <property type="entry name" value="DUF3429"/>
</dbReference>
<protein>
    <submittedName>
        <fullName evidence="2">Transmembrane protein 69</fullName>
    </submittedName>
</protein>
<proteinExistence type="predicted"/>
<dbReference type="RefSeq" id="XP_016886527.1">
    <property type="nucleotide sequence ID" value="XM_017031038.1"/>
</dbReference>
<evidence type="ECO:0000313" key="2">
    <source>
        <dbReference type="Ensembl" id="ENSCSEP00000030293.1"/>
    </source>
</evidence>
<dbReference type="KEGG" id="csem:103396469"/>
<dbReference type="AlphaFoldDB" id="A0A3P8WS71"/>
<feature type="transmembrane region" description="Helical" evidence="1">
    <location>
        <begin position="118"/>
        <end position="140"/>
    </location>
</feature>
<keyword evidence="1" id="KW-0472">Membrane</keyword>
<dbReference type="Pfam" id="PF11911">
    <property type="entry name" value="DUF3429"/>
    <property type="match status" value="1"/>
</dbReference>
<dbReference type="STRING" id="244447.ENSCSEP00000030293"/>
<organism evidence="2 3">
    <name type="scientific">Cynoglossus semilaevis</name>
    <name type="common">Tongue sole</name>
    <dbReference type="NCBI Taxonomy" id="244447"/>
    <lineage>
        <taxon>Eukaryota</taxon>
        <taxon>Metazoa</taxon>
        <taxon>Chordata</taxon>
        <taxon>Craniata</taxon>
        <taxon>Vertebrata</taxon>
        <taxon>Euteleostomi</taxon>
        <taxon>Actinopterygii</taxon>
        <taxon>Neopterygii</taxon>
        <taxon>Teleostei</taxon>
        <taxon>Neoteleostei</taxon>
        <taxon>Acanthomorphata</taxon>
        <taxon>Carangaria</taxon>
        <taxon>Pleuronectiformes</taxon>
        <taxon>Pleuronectoidei</taxon>
        <taxon>Cynoglossidae</taxon>
        <taxon>Cynoglossinae</taxon>
        <taxon>Cynoglossus</taxon>
    </lineage>
</organism>
<dbReference type="GeneID" id="103396469"/>
<keyword evidence="3" id="KW-1185">Reference proteome</keyword>
<feature type="transmembrane region" description="Helical" evidence="1">
    <location>
        <begin position="203"/>
        <end position="222"/>
    </location>
</feature>